<protein>
    <recommendedName>
        <fullName evidence="5">Fimbrillin family protein</fullName>
    </recommendedName>
</protein>
<feature type="signal peptide" evidence="1">
    <location>
        <begin position="1"/>
        <end position="22"/>
    </location>
</feature>
<dbReference type="InterPro" id="IPR042278">
    <property type="entry name" value="Mfa-like_1_N"/>
</dbReference>
<dbReference type="AlphaFoldDB" id="A0A379MRP1"/>
<dbReference type="Gene3D" id="2.60.40.2630">
    <property type="match status" value="1"/>
</dbReference>
<dbReference type="RefSeq" id="WP_037291174.1">
    <property type="nucleotide sequence ID" value="NZ_UGVL01000001.1"/>
</dbReference>
<evidence type="ECO:0008006" key="5">
    <source>
        <dbReference type="Google" id="ProtNLM"/>
    </source>
</evidence>
<name>A0A379MRP1_9BACT</name>
<dbReference type="Gene3D" id="2.60.40.2620">
    <property type="entry name" value="Fimbrillin-like"/>
    <property type="match status" value="1"/>
</dbReference>
<dbReference type="EMBL" id="UGVL01000001">
    <property type="protein sequence ID" value="SUE34159.1"/>
    <property type="molecule type" value="Genomic_DNA"/>
</dbReference>
<dbReference type="OrthoDB" id="1089691at2"/>
<dbReference type="PROSITE" id="PS51257">
    <property type="entry name" value="PROKAR_LIPOPROTEIN"/>
    <property type="match status" value="1"/>
</dbReference>
<dbReference type="InterPro" id="IPR025049">
    <property type="entry name" value="Mfa-like_1"/>
</dbReference>
<gene>
    <name evidence="2" type="ORF">NCTC11190_01377</name>
    <name evidence="3" type="ORF">NCTC11190_01544</name>
</gene>
<dbReference type="CDD" id="cd13120">
    <property type="entry name" value="BF2867_like_N"/>
    <property type="match status" value="1"/>
</dbReference>
<dbReference type="Pfam" id="PF13149">
    <property type="entry name" value="Mfa_like_1"/>
    <property type="match status" value="1"/>
</dbReference>
<sequence length="293" mass="30825">MNRKTRIAALLAAAGLAPLLTACEGTTQNGKGPTEINIATSIDALAKAPQLDQNGAGNFAPGDRFALNIAADGFESVLKDYTVGSTELFWEDLGLPDAAGTVNFSGCYPWPETVREGAFTFTAPSTADKDLLLAKAVRTDKGSVKPVKLAFSHALHKLAVRYVSDGSYSDEELAGVVTSLRALSSCTVDLEKGEVLEGTQTAEAETDEVSGKEVAFLLVPQPKDGVVLNVRFKGIDKTFLLPAATTEGIPLTRLEGGKTLTVELTVAKDGIRIDASQIGGWNSQGNIDGEIII</sequence>
<accession>A0A379MRP1</accession>
<keyword evidence="1" id="KW-0732">Signal</keyword>
<evidence type="ECO:0000313" key="4">
    <source>
        <dbReference type="Proteomes" id="UP000255233"/>
    </source>
</evidence>
<organism evidence="3 4">
    <name type="scientific">Rikenella microfusus</name>
    <dbReference type="NCBI Taxonomy" id="28139"/>
    <lineage>
        <taxon>Bacteria</taxon>
        <taxon>Pseudomonadati</taxon>
        <taxon>Bacteroidota</taxon>
        <taxon>Bacteroidia</taxon>
        <taxon>Bacteroidales</taxon>
        <taxon>Rikenellaceae</taxon>
        <taxon>Rikenella</taxon>
    </lineage>
</organism>
<proteinExistence type="predicted"/>
<reference evidence="3 4" key="1">
    <citation type="submission" date="2018-06" db="EMBL/GenBank/DDBJ databases">
        <authorList>
            <consortium name="Pathogen Informatics"/>
            <person name="Doyle S."/>
        </authorList>
    </citation>
    <scope>NUCLEOTIDE SEQUENCE [LARGE SCALE GENOMIC DNA]</scope>
    <source>
        <strain evidence="3 4">NCTC11190</strain>
    </source>
</reference>
<feature type="chain" id="PRO_5036071642" description="Fimbrillin family protein" evidence="1">
    <location>
        <begin position="23"/>
        <end position="293"/>
    </location>
</feature>
<evidence type="ECO:0000256" key="1">
    <source>
        <dbReference type="SAM" id="SignalP"/>
    </source>
</evidence>
<dbReference type="CDD" id="cd13121">
    <property type="entry name" value="BF2867_like_C"/>
    <property type="match status" value="1"/>
</dbReference>
<keyword evidence="4" id="KW-1185">Reference proteome</keyword>
<dbReference type="EMBL" id="UGVL01000001">
    <property type="protein sequence ID" value="SUE34321.1"/>
    <property type="molecule type" value="Genomic_DNA"/>
</dbReference>
<evidence type="ECO:0000313" key="3">
    <source>
        <dbReference type="EMBL" id="SUE34321.1"/>
    </source>
</evidence>
<evidence type="ECO:0000313" key="2">
    <source>
        <dbReference type="EMBL" id="SUE34159.1"/>
    </source>
</evidence>
<dbReference type="Proteomes" id="UP000255233">
    <property type="component" value="Unassembled WGS sequence"/>
</dbReference>